<dbReference type="SUPFAM" id="SSF50978">
    <property type="entry name" value="WD40 repeat-like"/>
    <property type="match status" value="1"/>
</dbReference>
<feature type="coiled-coil region" evidence="2">
    <location>
        <begin position="1312"/>
        <end position="1371"/>
    </location>
</feature>
<feature type="repeat" description="WD" evidence="1">
    <location>
        <begin position="643"/>
        <end position="677"/>
    </location>
</feature>
<proteinExistence type="predicted"/>
<comment type="caution">
    <text evidence="4">The sequence shown here is derived from an EMBL/GenBank/DDBJ whole genome shotgun (WGS) entry which is preliminary data.</text>
</comment>
<dbReference type="PANTHER" id="PTHR32215:SF0">
    <property type="entry name" value="CILIA- AND FLAGELLA-ASSOCIATED PROTEIN 57"/>
    <property type="match status" value="1"/>
</dbReference>
<evidence type="ECO:0000256" key="2">
    <source>
        <dbReference type="SAM" id="Coils"/>
    </source>
</evidence>
<keyword evidence="5" id="KW-1185">Reference proteome</keyword>
<feature type="region of interest" description="Disordered" evidence="3">
    <location>
        <begin position="241"/>
        <end position="268"/>
    </location>
</feature>
<dbReference type="Pfam" id="PF19056">
    <property type="entry name" value="WD40_2"/>
    <property type="match status" value="1"/>
</dbReference>
<dbReference type="InterPro" id="IPR052993">
    <property type="entry name" value="CFA-57"/>
</dbReference>
<dbReference type="EMBL" id="QEAN01000102">
    <property type="protein sequence ID" value="TPX48311.1"/>
    <property type="molecule type" value="Genomic_DNA"/>
</dbReference>
<dbReference type="SMART" id="SM00320">
    <property type="entry name" value="WD40"/>
    <property type="match status" value="9"/>
</dbReference>
<reference evidence="4 5" key="1">
    <citation type="journal article" date="2019" name="Sci. Rep.">
        <title>Comparative genomics of chytrid fungi reveal insights into the obligate biotrophic and pathogenic lifestyle of Synchytrium endobioticum.</title>
        <authorList>
            <person name="van de Vossenberg B.T.L.H."/>
            <person name="Warris S."/>
            <person name="Nguyen H.D.T."/>
            <person name="van Gent-Pelzer M.P.E."/>
            <person name="Joly D.L."/>
            <person name="van de Geest H.C."/>
            <person name="Bonants P.J.M."/>
            <person name="Smith D.S."/>
            <person name="Levesque C.A."/>
            <person name="van der Lee T.A.J."/>
        </authorList>
    </citation>
    <scope>NUCLEOTIDE SEQUENCE [LARGE SCALE GENOMIC DNA]</scope>
    <source>
        <strain evidence="4 5">MB42</strain>
    </source>
</reference>
<dbReference type="InterPro" id="IPR011047">
    <property type="entry name" value="Quinoprotein_ADH-like_sf"/>
</dbReference>
<dbReference type="PROSITE" id="PS50294">
    <property type="entry name" value="WD_REPEATS_REGION"/>
    <property type="match status" value="1"/>
</dbReference>
<dbReference type="SUPFAM" id="SSF50998">
    <property type="entry name" value="Quinoprotein alcohol dehydrogenase-like"/>
    <property type="match status" value="1"/>
</dbReference>
<keyword evidence="2" id="KW-0175">Coiled coil</keyword>
<evidence type="ECO:0000313" key="5">
    <source>
        <dbReference type="Proteomes" id="UP000317494"/>
    </source>
</evidence>
<feature type="compositionally biased region" description="Polar residues" evidence="3">
    <location>
        <begin position="254"/>
        <end position="268"/>
    </location>
</feature>
<dbReference type="Gene3D" id="2.130.10.10">
    <property type="entry name" value="YVTN repeat-like/Quinoprotein amine dehydrogenase"/>
    <property type="match status" value="3"/>
</dbReference>
<evidence type="ECO:0000256" key="3">
    <source>
        <dbReference type="SAM" id="MobiDB-lite"/>
    </source>
</evidence>
<dbReference type="Gene3D" id="1.10.287.1490">
    <property type="match status" value="1"/>
</dbReference>
<name>A0A507DA89_9FUNG</name>
<dbReference type="VEuPathDB" id="FungiDB:SeMB42_g03051"/>
<dbReference type="InterPro" id="IPR015943">
    <property type="entry name" value="WD40/YVTN_repeat-like_dom_sf"/>
</dbReference>
<dbReference type="STRING" id="286115.A0A507DA89"/>
<sequence length="1395" mass="156381">MCRIYHLSRILNPRNVYPINSIYKEFIEQDCCTARTVEQSLHIRKSQGFKKKSGAEFSGVMSIAAVAHRHAFGLSARVKSNIHFADEQSVLYPTGANVVLYNVETKAQRFIPVGEKRLGVTALAVSQSKRYLAVAERAPAVEDGSLMSSPNNGVNVNGGSGQQEKEAITSSGPSVEVWDLHGLRRRKVMYASEGLSREIVSCAFSADGKLILACTSSPDYQLHLWGWEKPRLLASTRAIPSTHAKDGKDKQSSIHHSSNTLNVKSPRGSTMNVRSSIIVQSSNSLHPTGPSSSVIGNNDRVGVTEVSFHPKDESVISVVGPGILRLFRYQEGQLKPIATPKVDNRMFSCHTWTQTPQLIVGSEDGRILVFSAMGELISEMSNIHGPDQTVRPVTCLVTTAKGVVAGGTNGAVCVYERGDESLAPNNTSQADTENERRIGTLPSEMKKNSSAGTAAVQMTEVLKKSRDLTLPDENARISNMALGGSEDELVCSTEGGQMYIVVMASAEIKGDEPMFSSLNAPIHSTVITGMDTCIRKPLVVTCSPDKTVRVWNYLEPGSELVKAFPEEAHCVAVHPSGLYVLVGFSDKLRLCNLLIDDVRVFREFGIRGCRECRFSSGGHLFAAVHSNVVQIYSTWTFELIGNLKAHSGKVRSVSWSPDDSRIVTAGQDGAVYEWNLRELLSRHYSADHTKKDEASKNSSGAGAAGNGQETGAPLQDDGAKRESESVTRGCNFSSVAAFWTEGGNTGGCKMYAVGSDKTLKEIADSHVVRETTCDVALTQVTISHSGRMMFVGTQTGTIRSYKHPLEVGDAADFAEHQAHGASVTRLQVSYDDSHLFSVAEDGSFYIFKISDREGRTERPRDVLYADEILVTKSDLEEKTMAMQELRSRVEELMMENEYQLRLKDLNFNEKIREVTEKFTQEIEALKITATVLRTDREKEELRHTGELEEEKERHAREIADIEANHAARLVAEYDKYQSLQTQTVEQRLAWENRMKELRDARDIALRQVAESYEQRIRERQSDVDTLQEEHRQHLRNHALNTRLTEEDIDTELLNLRTKYEARLREERETGLRLKGENGIMRKKFGTLQSEIDSLRAEISRAQAEEKKLQGVIKSLERDIDGLKKEIHERDETLADKERRVSDLKKRNQELDKFKFVLDYKIRELRRQIEPRERDIRGMSQQMKEMDAELEQYHRSNAALELQIADLRLKARAAQKEVEKERERALLGGAIVNRFGADLAEAAVHITGEYNAKALKSSVKKLYQKYCAPVTHESANNDLGLVPKRRHHKKKSDWDDEDSHNSQQPDEAESEVLHELTRQRDFLERTAQILRSQQEKESKSRKRESQRIVFENVALIREINDLRSDLQAGQEKEQVEVAALKLQKHLSHSTTGGVKE</sequence>
<feature type="region of interest" description="Disordered" evidence="3">
    <location>
        <begin position="1274"/>
        <end position="1311"/>
    </location>
</feature>
<dbReference type="Pfam" id="PF00400">
    <property type="entry name" value="WD40"/>
    <property type="match status" value="2"/>
</dbReference>
<dbReference type="InterPro" id="IPR036322">
    <property type="entry name" value="WD40_repeat_dom_sf"/>
</dbReference>
<evidence type="ECO:0000256" key="1">
    <source>
        <dbReference type="PROSITE-ProRule" id="PRU00221"/>
    </source>
</evidence>
<feature type="compositionally biased region" description="Basic and acidic residues" evidence="3">
    <location>
        <begin position="243"/>
        <end position="252"/>
    </location>
</feature>
<dbReference type="InterPro" id="IPR001680">
    <property type="entry name" value="WD40_rpt"/>
</dbReference>
<protein>
    <submittedName>
        <fullName evidence="4">Uncharacterized protein</fullName>
    </submittedName>
</protein>
<dbReference type="PANTHER" id="PTHR32215">
    <property type="entry name" value="CILIA- AND FLAGELLA-ASSOCIATED PROTEIN 57"/>
    <property type="match status" value="1"/>
</dbReference>
<gene>
    <name evidence="4" type="ORF">SeMB42_g03051</name>
</gene>
<feature type="coiled-coil region" evidence="2">
    <location>
        <begin position="1084"/>
        <end position="1223"/>
    </location>
</feature>
<dbReference type="PROSITE" id="PS50082">
    <property type="entry name" value="WD_REPEATS_2"/>
    <property type="match status" value="1"/>
</dbReference>
<feature type="coiled-coil region" evidence="2">
    <location>
        <begin position="1009"/>
        <end position="1036"/>
    </location>
</feature>
<feature type="region of interest" description="Disordered" evidence="3">
    <location>
        <begin position="687"/>
        <end position="726"/>
    </location>
</feature>
<accession>A0A507DA89</accession>
<organism evidence="4 5">
    <name type="scientific">Synchytrium endobioticum</name>
    <dbReference type="NCBI Taxonomy" id="286115"/>
    <lineage>
        <taxon>Eukaryota</taxon>
        <taxon>Fungi</taxon>
        <taxon>Fungi incertae sedis</taxon>
        <taxon>Chytridiomycota</taxon>
        <taxon>Chytridiomycota incertae sedis</taxon>
        <taxon>Chytridiomycetes</taxon>
        <taxon>Synchytriales</taxon>
        <taxon>Synchytriaceae</taxon>
        <taxon>Synchytrium</taxon>
    </lineage>
</organism>
<dbReference type="Proteomes" id="UP000317494">
    <property type="component" value="Unassembled WGS sequence"/>
</dbReference>
<keyword evidence="1" id="KW-0853">WD repeat</keyword>
<evidence type="ECO:0000313" key="4">
    <source>
        <dbReference type="EMBL" id="TPX48311.1"/>
    </source>
</evidence>